<feature type="domain" description="N-(5'phosphoribosyl) anthranilate isomerase (PRAI)" evidence="10">
    <location>
        <begin position="4"/>
        <end position="194"/>
    </location>
</feature>
<dbReference type="GO" id="GO:0000162">
    <property type="term" value="P:L-tryptophan biosynthetic process"/>
    <property type="evidence" value="ECO:0007669"/>
    <property type="project" value="UniProtKB-UniRule"/>
</dbReference>
<dbReference type="CDD" id="cd00405">
    <property type="entry name" value="PRAI"/>
    <property type="match status" value="1"/>
</dbReference>
<proteinExistence type="inferred from homology"/>
<dbReference type="Pfam" id="PF00697">
    <property type="entry name" value="PRAI"/>
    <property type="match status" value="1"/>
</dbReference>
<dbReference type="InterPro" id="IPR011060">
    <property type="entry name" value="RibuloseP-bd_barrel"/>
</dbReference>
<keyword evidence="7 9" id="KW-0057">Aromatic amino acid biosynthesis</keyword>
<evidence type="ECO:0000256" key="3">
    <source>
        <dbReference type="ARBA" id="ARBA00012572"/>
    </source>
</evidence>
<evidence type="ECO:0000256" key="7">
    <source>
        <dbReference type="ARBA" id="ARBA00023141"/>
    </source>
</evidence>
<organism evidence="11 12">
    <name type="scientific">Absicoccus porci</name>
    <dbReference type="NCBI Taxonomy" id="2486576"/>
    <lineage>
        <taxon>Bacteria</taxon>
        <taxon>Bacillati</taxon>
        <taxon>Bacillota</taxon>
        <taxon>Erysipelotrichia</taxon>
        <taxon>Erysipelotrichales</taxon>
        <taxon>Erysipelotrichaceae</taxon>
        <taxon>Absicoccus</taxon>
    </lineage>
</organism>
<dbReference type="RefSeq" id="WP_128519325.1">
    <property type="nucleotide sequence ID" value="NZ_CAUWBR010000037.1"/>
</dbReference>
<dbReference type="GO" id="GO:0004640">
    <property type="term" value="F:phosphoribosylanthranilate isomerase activity"/>
    <property type="evidence" value="ECO:0007669"/>
    <property type="project" value="UniProtKB-UniRule"/>
</dbReference>
<gene>
    <name evidence="9" type="primary">trpF</name>
    <name evidence="11" type="ORF">EDX97_00790</name>
</gene>
<keyword evidence="6 9" id="KW-0822">Tryptophan biosynthesis</keyword>
<name>A0A3N0I2B1_9FIRM</name>
<evidence type="ECO:0000256" key="9">
    <source>
        <dbReference type="HAMAP-Rule" id="MF_00135"/>
    </source>
</evidence>
<evidence type="ECO:0000256" key="2">
    <source>
        <dbReference type="ARBA" id="ARBA00004664"/>
    </source>
</evidence>
<sequence length="198" mass="22403">MAKIKICGLRRVEDIEMVNTYKPDYGGFIIDFPKSFRSLDIEEVEKLTKQLDPDIISVGVFVNEDNEVIRDLLTRKVIQMAQLHGQETEADIQYLKSFGPIIKAFEIHNEEDLEKAAQSSADYVLLDSGKGSGQTFNWQMIQAMDRAFFLAGGLDETNIEQAIQTVHPYAIDISSGVETNRVKDANKIRMCVQKGRKL</sequence>
<dbReference type="Proteomes" id="UP000276568">
    <property type="component" value="Unassembled WGS sequence"/>
</dbReference>
<dbReference type="PANTHER" id="PTHR42894">
    <property type="entry name" value="N-(5'-PHOSPHORIBOSYL)ANTHRANILATE ISOMERASE"/>
    <property type="match status" value="1"/>
</dbReference>
<evidence type="ECO:0000313" key="11">
    <source>
        <dbReference type="EMBL" id="RNM31144.1"/>
    </source>
</evidence>
<dbReference type="InterPro" id="IPR044643">
    <property type="entry name" value="TrpF_fam"/>
</dbReference>
<evidence type="ECO:0000256" key="6">
    <source>
        <dbReference type="ARBA" id="ARBA00022822"/>
    </source>
</evidence>
<dbReference type="Gene3D" id="3.20.20.70">
    <property type="entry name" value="Aldolase class I"/>
    <property type="match status" value="1"/>
</dbReference>
<dbReference type="EMBL" id="RJQC01000001">
    <property type="protein sequence ID" value="RNM31144.1"/>
    <property type="molecule type" value="Genomic_DNA"/>
</dbReference>
<evidence type="ECO:0000256" key="5">
    <source>
        <dbReference type="ARBA" id="ARBA00022605"/>
    </source>
</evidence>
<reference evidence="11 12" key="1">
    <citation type="submission" date="2018-11" db="EMBL/GenBank/DDBJ databases">
        <title>Clostridium sp. nov., a member of the family Erysipelotrichaceae isolated from pig faeces.</title>
        <authorList>
            <person name="Chang Y.-H."/>
        </authorList>
    </citation>
    <scope>NUCLEOTIDE SEQUENCE [LARGE SCALE GENOMIC DNA]</scope>
    <source>
        <strain evidence="11 12">YH-panp20</strain>
    </source>
</reference>
<dbReference type="SUPFAM" id="SSF51366">
    <property type="entry name" value="Ribulose-phoshate binding barrel"/>
    <property type="match status" value="1"/>
</dbReference>
<dbReference type="PANTHER" id="PTHR42894:SF1">
    <property type="entry name" value="N-(5'-PHOSPHORIBOSYL)ANTHRANILATE ISOMERASE"/>
    <property type="match status" value="1"/>
</dbReference>
<comment type="caution">
    <text evidence="11">The sequence shown here is derived from an EMBL/GenBank/DDBJ whole genome shotgun (WGS) entry which is preliminary data.</text>
</comment>
<dbReference type="UniPathway" id="UPA00035">
    <property type="reaction ID" value="UER00042"/>
</dbReference>
<keyword evidence="8 9" id="KW-0413">Isomerase</keyword>
<keyword evidence="12" id="KW-1185">Reference proteome</keyword>
<evidence type="ECO:0000259" key="10">
    <source>
        <dbReference type="Pfam" id="PF00697"/>
    </source>
</evidence>
<comment type="similarity">
    <text evidence="9">Belongs to the TrpF family.</text>
</comment>
<evidence type="ECO:0000256" key="8">
    <source>
        <dbReference type="ARBA" id="ARBA00023235"/>
    </source>
</evidence>
<dbReference type="HAMAP" id="MF_00135">
    <property type="entry name" value="PRAI"/>
    <property type="match status" value="1"/>
</dbReference>
<dbReference type="EC" id="5.3.1.24" evidence="3 9"/>
<accession>A0A3N0I2B1</accession>
<keyword evidence="5 9" id="KW-0028">Amino-acid biosynthesis</keyword>
<dbReference type="AlphaFoldDB" id="A0A3N0I2B1"/>
<comment type="catalytic activity">
    <reaction evidence="1 9">
        <text>N-(5-phospho-beta-D-ribosyl)anthranilate = 1-(2-carboxyphenylamino)-1-deoxy-D-ribulose 5-phosphate</text>
        <dbReference type="Rhea" id="RHEA:21540"/>
        <dbReference type="ChEBI" id="CHEBI:18277"/>
        <dbReference type="ChEBI" id="CHEBI:58613"/>
        <dbReference type="EC" id="5.3.1.24"/>
    </reaction>
</comment>
<evidence type="ECO:0000313" key="12">
    <source>
        <dbReference type="Proteomes" id="UP000276568"/>
    </source>
</evidence>
<comment type="pathway">
    <text evidence="2 9">Amino-acid biosynthesis; L-tryptophan biosynthesis; L-tryptophan from chorismate: step 3/5.</text>
</comment>
<dbReference type="InterPro" id="IPR013785">
    <property type="entry name" value="Aldolase_TIM"/>
</dbReference>
<dbReference type="InterPro" id="IPR001240">
    <property type="entry name" value="PRAI_dom"/>
</dbReference>
<dbReference type="OrthoDB" id="9786954at2"/>
<protein>
    <recommendedName>
        <fullName evidence="4 9">N-(5'-phosphoribosyl)anthranilate isomerase</fullName>
        <shortName evidence="9">PRAI</shortName>
        <ecNumber evidence="3 9">5.3.1.24</ecNumber>
    </recommendedName>
</protein>
<evidence type="ECO:0000256" key="4">
    <source>
        <dbReference type="ARBA" id="ARBA00022272"/>
    </source>
</evidence>
<evidence type="ECO:0000256" key="1">
    <source>
        <dbReference type="ARBA" id="ARBA00001164"/>
    </source>
</evidence>